<evidence type="ECO:0000313" key="2">
    <source>
        <dbReference type="Proteomes" id="UP000789831"/>
    </source>
</evidence>
<proteinExistence type="predicted"/>
<reference evidence="1" key="1">
    <citation type="submission" date="2021-06" db="EMBL/GenBank/DDBJ databases">
        <authorList>
            <person name="Kallberg Y."/>
            <person name="Tangrot J."/>
            <person name="Rosling A."/>
        </authorList>
    </citation>
    <scope>NUCLEOTIDE SEQUENCE</scope>
    <source>
        <strain evidence="1">MT106</strain>
    </source>
</reference>
<organism evidence="1 2">
    <name type="scientific">Ambispora gerdemannii</name>
    <dbReference type="NCBI Taxonomy" id="144530"/>
    <lineage>
        <taxon>Eukaryota</taxon>
        <taxon>Fungi</taxon>
        <taxon>Fungi incertae sedis</taxon>
        <taxon>Mucoromycota</taxon>
        <taxon>Glomeromycotina</taxon>
        <taxon>Glomeromycetes</taxon>
        <taxon>Archaeosporales</taxon>
        <taxon>Ambisporaceae</taxon>
        <taxon>Ambispora</taxon>
    </lineage>
</organism>
<name>A0A9N9DD58_9GLOM</name>
<evidence type="ECO:0000313" key="1">
    <source>
        <dbReference type="EMBL" id="CAG8631911.1"/>
    </source>
</evidence>
<gene>
    <name evidence="1" type="ORF">AGERDE_LOCUS10564</name>
</gene>
<feature type="non-terminal residue" evidence="1">
    <location>
        <position position="1"/>
    </location>
</feature>
<accession>A0A9N9DD58</accession>
<dbReference type="EMBL" id="CAJVPL010003403">
    <property type="protein sequence ID" value="CAG8631911.1"/>
    <property type="molecule type" value="Genomic_DNA"/>
</dbReference>
<protein>
    <submittedName>
        <fullName evidence="1">10956_t:CDS:1</fullName>
    </submittedName>
</protein>
<dbReference type="AlphaFoldDB" id="A0A9N9DD58"/>
<comment type="caution">
    <text evidence="1">The sequence shown here is derived from an EMBL/GenBank/DDBJ whole genome shotgun (WGS) entry which is preliminary data.</text>
</comment>
<dbReference type="Proteomes" id="UP000789831">
    <property type="component" value="Unassembled WGS sequence"/>
</dbReference>
<sequence length="155" mass="17895">MNNKNDYHTTKNNTTPRIWQLATEMITELLENYPTLRIEVDLTGPKFIEIPLPIEGNETTDPLQNIPTTHKETSKLPQMAEHLTSQMDDLDKCRILKGIGENPKQKTLLNRLRIMEWLHTTFGVDLTLLLAVNLTIFIKLSQLDCDELDELQNKI</sequence>
<keyword evidence="2" id="KW-1185">Reference proteome</keyword>